<gene>
    <name evidence="3" type="ORF">E1298_03560</name>
</gene>
<dbReference type="InterPro" id="IPR002397">
    <property type="entry name" value="Cyt_P450_B"/>
</dbReference>
<comment type="similarity">
    <text evidence="1 2">Belongs to the cytochrome P450 family.</text>
</comment>
<keyword evidence="2" id="KW-0560">Oxidoreductase</keyword>
<keyword evidence="2" id="KW-0349">Heme</keyword>
<dbReference type="GO" id="GO:0005506">
    <property type="term" value="F:iron ion binding"/>
    <property type="evidence" value="ECO:0007669"/>
    <property type="project" value="InterPro"/>
</dbReference>
<sequence length="401" mass="43885">MAHPRIPHGCSRAIHGILAALPGPVDRVLMFDDLPVWIVTGYEHVRQVLSDDRLIKDWSRLPDGGPPFGGRRYPEDGYAPGVRHLFGLDAPDHTRLRRITQQAFSARATARWRPHIQTETRHLVDEIVARGGGDLVADLFEPLGVRVLCTVLGIPDRHRELVRRGGAMLFGPLNSDDPRYLEVVTDVRSTAMRLLKQRRDTPEEQRDDDVVTLAASAWQDGTISAQEAIGVLFQFIAGNTLNTVSVLANGAVRLIEDPGLAGTLRDDPALAGPVTEELLRLSTATALSTWRFASRPMTIAGTRIDAGDIVLAALDHADHDPGVYPRPDHLLPDRPGPAHLAFGHGPHYCAGAELARVEIQTVILALARLAPRLEPVLPSEQLPWSRLSFLQGITAVPVTVH</sequence>
<dbReference type="Proteomes" id="UP000294513">
    <property type="component" value="Unassembled WGS sequence"/>
</dbReference>
<dbReference type="GO" id="GO:0004497">
    <property type="term" value="F:monooxygenase activity"/>
    <property type="evidence" value="ECO:0007669"/>
    <property type="project" value="UniProtKB-KW"/>
</dbReference>
<accession>A0A4R5CAJ8</accession>
<protein>
    <submittedName>
        <fullName evidence="3">Cytochrome P450</fullName>
    </submittedName>
</protein>
<dbReference type="Pfam" id="PF00067">
    <property type="entry name" value="p450"/>
    <property type="match status" value="1"/>
</dbReference>
<dbReference type="PANTHER" id="PTHR46696">
    <property type="entry name" value="P450, PUTATIVE (EUROFUNG)-RELATED"/>
    <property type="match status" value="1"/>
</dbReference>
<name>A0A4R5CAJ8_9ACTN</name>
<dbReference type="InterPro" id="IPR001128">
    <property type="entry name" value="Cyt_P450"/>
</dbReference>
<dbReference type="GO" id="GO:0016705">
    <property type="term" value="F:oxidoreductase activity, acting on paired donors, with incorporation or reduction of molecular oxygen"/>
    <property type="evidence" value="ECO:0007669"/>
    <property type="project" value="InterPro"/>
</dbReference>
<dbReference type="PROSITE" id="PS00086">
    <property type="entry name" value="CYTOCHROME_P450"/>
    <property type="match status" value="1"/>
</dbReference>
<dbReference type="RefSeq" id="WP_131889281.1">
    <property type="nucleotide sequence ID" value="NZ_SMKU01000007.1"/>
</dbReference>
<keyword evidence="2" id="KW-0479">Metal-binding</keyword>
<dbReference type="SUPFAM" id="SSF48264">
    <property type="entry name" value="Cytochrome P450"/>
    <property type="match status" value="1"/>
</dbReference>
<reference evidence="3 4" key="1">
    <citation type="submission" date="2019-03" db="EMBL/GenBank/DDBJ databases">
        <title>Draft genome sequences of novel Actinobacteria.</title>
        <authorList>
            <person name="Sahin N."/>
            <person name="Ay H."/>
            <person name="Saygin H."/>
        </authorList>
    </citation>
    <scope>NUCLEOTIDE SEQUENCE [LARGE SCALE GENOMIC DNA]</scope>
    <source>
        <strain evidence="3 4">H3C3</strain>
    </source>
</reference>
<dbReference type="InterPro" id="IPR017972">
    <property type="entry name" value="Cyt_P450_CS"/>
</dbReference>
<organism evidence="3 4">
    <name type="scientific">Actinomadura rubrisoli</name>
    <dbReference type="NCBI Taxonomy" id="2530368"/>
    <lineage>
        <taxon>Bacteria</taxon>
        <taxon>Bacillati</taxon>
        <taxon>Actinomycetota</taxon>
        <taxon>Actinomycetes</taxon>
        <taxon>Streptosporangiales</taxon>
        <taxon>Thermomonosporaceae</taxon>
        <taxon>Actinomadura</taxon>
    </lineage>
</organism>
<comment type="caution">
    <text evidence="3">The sequence shown here is derived from an EMBL/GenBank/DDBJ whole genome shotgun (WGS) entry which is preliminary data.</text>
</comment>
<dbReference type="InterPro" id="IPR036396">
    <property type="entry name" value="Cyt_P450_sf"/>
</dbReference>
<evidence type="ECO:0000256" key="1">
    <source>
        <dbReference type="ARBA" id="ARBA00010617"/>
    </source>
</evidence>
<dbReference type="OrthoDB" id="4133219at2"/>
<dbReference type="Gene3D" id="1.10.630.10">
    <property type="entry name" value="Cytochrome P450"/>
    <property type="match status" value="1"/>
</dbReference>
<dbReference type="GO" id="GO:0020037">
    <property type="term" value="F:heme binding"/>
    <property type="evidence" value="ECO:0007669"/>
    <property type="project" value="InterPro"/>
</dbReference>
<evidence type="ECO:0000313" key="4">
    <source>
        <dbReference type="Proteomes" id="UP000294513"/>
    </source>
</evidence>
<dbReference type="PANTHER" id="PTHR46696:SF1">
    <property type="entry name" value="CYTOCHROME P450 YJIB-RELATED"/>
    <property type="match status" value="1"/>
</dbReference>
<dbReference type="EMBL" id="SMKU01000007">
    <property type="protein sequence ID" value="TDD96355.1"/>
    <property type="molecule type" value="Genomic_DNA"/>
</dbReference>
<evidence type="ECO:0000256" key="2">
    <source>
        <dbReference type="RuleBase" id="RU000461"/>
    </source>
</evidence>
<keyword evidence="2" id="KW-0408">Iron</keyword>
<keyword evidence="2" id="KW-0503">Monooxygenase</keyword>
<evidence type="ECO:0000313" key="3">
    <source>
        <dbReference type="EMBL" id="TDD96355.1"/>
    </source>
</evidence>
<dbReference type="PRINTS" id="PR00359">
    <property type="entry name" value="BP450"/>
</dbReference>
<keyword evidence="4" id="KW-1185">Reference proteome</keyword>
<dbReference type="AlphaFoldDB" id="A0A4R5CAJ8"/>
<proteinExistence type="inferred from homology"/>